<accession>A0A7Y3RNP1</accession>
<sequence>MVNRDAEHQYLTLETLFEVYDVHKGTDATELSIREGRRIRFNGATSDPSSFEKGEAYLVFAWESGELFYGRPAEIPLSRYQLDFIARDLGKRSVGWGH</sequence>
<protein>
    <submittedName>
        <fullName evidence="1">Uncharacterized protein</fullName>
    </submittedName>
</protein>
<dbReference type="AlphaFoldDB" id="A0A7Y3RNP1"/>
<evidence type="ECO:0000313" key="1">
    <source>
        <dbReference type="EMBL" id="NNU17446.1"/>
    </source>
</evidence>
<comment type="caution">
    <text evidence="1">The sequence shown here is derived from an EMBL/GenBank/DDBJ whole genome shotgun (WGS) entry which is preliminary data.</text>
</comment>
<organism evidence="1 2">
    <name type="scientific">Parvularcula mediterranea</name>
    <dbReference type="NCBI Taxonomy" id="2732508"/>
    <lineage>
        <taxon>Bacteria</taxon>
        <taxon>Pseudomonadati</taxon>
        <taxon>Pseudomonadota</taxon>
        <taxon>Alphaproteobacteria</taxon>
        <taxon>Parvularculales</taxon>
        <taxon>Parvularculaceae</taxon>
        <taxon>Parvularcula</taxon>
    </lineage>
</organism>
<gene>
    <name evidence="1" type="ORF">HK107_14025</name>
</gene>
<evidence type="ECO:0000313" key="2">
    <source>
        <dbReference type="Proteomes" id="UP000536835"/>
    </source>
</evidence>
<keyword evidence="2" id="KW-1185">Reference proteome</keyword>
<reference evidence="1 2" key="1">
    <citation type="submission" date="2020-05" db="EMBL/GenBank/DDBJ databases">
        <title>Parvularcula mediterraneae sp. nov., isolated from polypropylene straw from shallow seawater of the seashore of Laganas in Zakynthos island, Greece.</title>
        <authorList>
            <person name="Szabo I."/>
            <person name="Al-Omari J."/>
            <person name="Rado J."/>
            <person name="Szerdahelyi G.S."/>
        </authorList>
    </citation>
    <scope>NUCLEOTIDE SEQUENCE [LARGE SCALE GENOMIC DNA]</scope>
    <source>
        <strain evidence="1 2">ZS-1/3</strain>
    </source>
</reference>
<dbReference type="EMBL" id="JABFCX010000003">
    <property type="protein sequence ID" value="NNU17446.1"/>
    <property type="molecule type" value="Genomic_DNA"/>
</dbReference>
<dbReference type="Proteomes" id="UP000536835">
    <property type="component" value="Unassembled WGS sequence"/>
</dbReference>
<name>A0A7Y3RNP1_9PROT</name>
<proteinExistence type="predicted"/>
<dbReference type="RefSeq" id="WP_173200881.1">
    <property type="nucleotide sequence ID" value="NZ_JABFCX010000003.1"/>
</dbReference>